<gene>
    <name evidence="6" type="ORF">SAMN05421505_10199</name>
</gene>
<keyword evidence="1 4" id="KW-0479">Metal-binding</keyword>
<dbReference type="AlphaFoldDB" id="A0A1G7QTS1"/>
<evidence type="ECO:0000313" key="6">
    <source>
        <dbReference type="EMBL" id="SDG01269.1"/>
    </source>
</evidence>
<dbReference type="InterPro" id="IPR017947">
    <property type="entry name" value="AryldialkylPase_Zn-BS"/>
</dbReference>
<feature type="binding site" description="via carbamate group" evidence="4">
    <location>
        <position position="144"/>
    </location>
    <ligand>
        <name>Zn(2+)</name>
        <dbReference type="ChEBI" id="CHEBI:29105"/>
        <label>1</label>
    </ligand>
</feature>
<evidence type="ECO:0000313" key="7">
    <source>
        <dbReference type="Proteomes" id="UP000198923"/>
    </source>
</evidence>
<name>A0A1G7QTS1_9ACTN</name>
<dbReference type="PANTHER" id="PTHR10819:SF3">
    <property type="entry name" value="PHOSPHOTRIESTERASE-RELATED PROTEIN"/>
    <property type="match status" value="1"/>
</dbReference>
<dbReference type="GO" id="GO:0008270">
    <property type="term" value="F:zinc ion binding"/>
    <property type="evidence" value="ECO:0007669"/>
    <property type="project" value="InterPro"/>
</dbReference>
<feature type="binding site" evidence="4">
    <location>
        <position position="263"/>
    </location>
    <ligand>
        <name>Zn(2+)</name>
        <dbReference type="ChEBI" id="CHEBI:29105"/>
        <label>1</label>
    </ligand>
</feature>
<comment type="similarity">
    <text evidence="5">Belongs to the metallo-dependent hydrolases superfamily. Phosphotriesterase family.</text>
</comment>
<evidence type="ECO:0000256" key="4">
    <source>
        <dbReference type="PIRSR" id="PIRSR601559-51"/>
    </source>
</evidence>
<accession>A0A1G7QTS1</accession>
<organism evidence="6 7">
    <name type="scientific">Sinosporangium album</name>
    <dbReference type="NCBI Taxonomy" id="504805"/>
    <lineage>
        <taxon>Bacteria</taxon>
        <taxon>Bacillati</taxon>
        <taxon>Actinomycetota</taxon>
        <taxon>Actinomycetes</taxon>
        <taxon>Streptosporangiales</taxon>
        <taxon>Streptosporangiaceae</taxon>
        <taxon>Sinosporangium</taxon>
    </lineage>
</organism>
<dbReference type="PROSITE" id="PS51347">
    <property type="entry name" value="PHOSPHOTRIESTERASE_2"/>
    <property type="match status" value="1"/>
</dbReference>
<dbReference type="EMBL" id="FNCN01000001">
    <property type="protein sequence ID" value="SDG01269.1"/>
    <property type="molecule type" value="Genomic_DNA"/>
</dbReference>
<keyword evidence="2" id="KW-0378">Hydrolase</keyword>
<feature type="binding site" evidence="4">
    <location>
        <position position="206"/>
    </location>
    <ligand>
        <name>Zn(2+)</name>
        <dbReference type="ChEBI" id="CHEBI:29105"/>
        <label>2</label>
    </ligand>
</feature>
<feature type="binding site" evidence="4">
    <location>
        <position position="24"/>
    </location>
    <ligand>
        <name>Zn(2+)</name>
        <dbReference type="ChEBI" id="CHEBI:29105"/>
        <label>1</label>
    </ligand>
</feature>
<dbReference type="InterPro" id="IPR001559">
    <property type="entry name" value="Phosphotriesterase"/>
</dbReference>
<dbReference type="PROSITE" id="PS01322">
    <property type="entry name" value="PHOSPHOTRIESTERASE_1"/>
    <property type="match status" value="1"/>
</dbReference>
<comment type="cofactor">
    <cofactor evidence="4">
        <name>a divalent metal cation</name>
        <dbReference type="ChEBI" id="CHEBI:60240"/>
    </cofactor>
    <text evidence="4">Binds 2 divalent metal cations per subunit.</text>
</comment>
<feature type="modified residue" description="N6-carboxylysine" evidence="3 5">
    <location>
        <position position="144"/>
    </location>
</feature>
<dbReference type="Pfam" id="PF02126">
    <property type="entry name" value="PTE"/>
    <property type="match status" value="1"/>
</dbReference>
<dbReference type="GO" id="GO:0016788">
    <property type="term" value="F:hydrolase activity, acting on ester bonds"/>
    <property type="evidence" value="ECO:0007669"/>
    <property type="project" value="InterPro"/>
</dbReference>
<evidence type="ECO:0000256" key="5">
    <source>
        <dbReference type="PROSITE-ProRule" id="PRU00679"/>
    </source>
</evidence>
<dbReference type="STRING" id="504805.SAMN05421505_10199"/>
<dbReference type="PANTHER" id="PTHR10819">
    <property type="entry name" value="PHOSPHOTRIESTERASE-RELATED"/>
    <property type="match status" value="1"/>
</dbReference>
<reference evidence="6 7" key="1">
    <citation type="submission" date="2016-10" db="EMBL/GenBank/DDBJ databases">
        <authorList>
            <person name="de Groot N.N."/>
        </authorList>
    </citation>
    <scope>NUCLEOTIDE SEQUENCE [LARGE SCALE GENOMIC DNA]</scope>
    <source>
        <strain evidence="6 7">CPCC 201354</strain>
    </source>
</reference>
<protein>
    <submittedName>
        <fullName evidence="6">Phosphotriesterase-related protein</fullName>
    </submittedName>
</protein>
<keyword evidence="7" id="KW-1185">Reference proteome</keyword>
<dbReference type="SUPFAM" id="SSF51556">
    <property type="entry name" value="Metallo-dependent hydrolases"/>
    <property type="match status" value="1"/>
</dbReference>
<feature type="binding site" evidence="4">
    <location>
        <position position="22"/>
    </location>
    <ligand>
        <name>Zn(2+)</name>
        <dbReference type="ChEBI" id="CHEBI:29105"/>
        <label>1</label>
    </ligand>
</feature>
<feature type="binding site" evidence="4">
    <location>
        <position position="177"/>
    </location>
    <ligand>
        <name>Zn(2+)</name>
        <dbReference type="ChEBI" id="CHEBI:29105"/>
        <label>2</label>
    </ligand>
</feature>
<feature type="binding site" description="via carbamate group" evidence="4">
    <location>
        <position position="144"/>
    </location>
    <ligand>
        <name>Zn(2+)</name>
        <dbReference type="ChEBI" id="CHEBI:29105"/>
        <label>2</label>
    </ligand>
</feature>
<dbReference type="Proteomes" id="UP000198923">
    <property type="component" value="Unassembled WGS sequence"/>
</dbReference>
<proteinExistence type="inferred from homology"/>
<sequence length="323" mass="35452">MTDIQTVAGPVDSSGLGRTLVHEHVFVLGEEYRQNYQDDWDEDQKVEQAVHDLNELKALGIDTIMDPTVLGLGRYIPRIKRIAVRTNLNIIVATGLYTFNDLPHQFISRGPGLLIDIEEPLTELFIQDLTKGIGDTGVRAAFLKCAIDAQGLTPGVERTMRAVAQAGVETGAPITVHTHVGSESGLVAQRVLAEEGVDLSRVVIGHAGDSTDLDYLCRLADAGSMLGLDRFGLDAFLPLQQRIDTLVGLVRRGYAESIVVSHDASCFMDFVSVEERPRLGEKWNYRLISTEVIPALLEAGVADRTIETMLVDNPRRYFEGARA</sequence>
<dbReference type="InterPro" id="IPR032466">
    <property type="entry name" value="Metal_Hydrolase"/>
</dbReference>
<evidence type="ECO:0000256" key="2">
    <source>
        <dbReference type="ARBA" id="ARBA00022801"/>
    </source>
</evidence>
<dbReference type="OrthoDB" id="9795018at2"/>
<evidence type="ECO:0000256" key="1">
    <source>
        <dbReference type="ARBA" id="ARBA00022723"/>
    </source>
</evidence>
<evidence type="ECO:0000256" key="3">
    <source>
        <dbReference type="PIRSR" id="PIRSR601559-50"/>
    </source>
</evidence>
<dbReference type="Gene3D" id="3.20.20.140">
    <property type="entry name" value="Metal-dependent hydrolases"/>
    <property type="match status" value="1"/>
</dbReference>
<dbReference type="RefSeq" id="WP_093167080.1">
    <property type="nucleotide sequence ID" value="NZ_FNCN01000001.1"/>
</dbReference>